<feature type="transmembrane region" description="Helical" evidence="1">
    <location>
        <begin position="140"/>
        <end position="161"/>
    </location>
</feature>
<keyword evidence="1" id="KW-1133">Transmembrane helix</keyword>
<accession>A0ABR9JNQ4</accession>
<name>A0ABR9JNQ4_9ACTN</name>
<proteinExistence type="predicted"/>
<evidence type="ECO:0000313" key="3">
    <source>
        <dbReference type="Proteomes" id="UP000627838"/>
    </source>
</evidence>
<keyword evidence="1" id="KW-0812">Transmembrane</keyword>
<feature type="transmembrane region" description="Helical" evidence="1">
    <location>
        <begin position="197"/>
        <end position="216"/>
    </location>
</feature>
<evidence type="ECO:0000313" key="2">
    <source>
        <dbReference type="EMBL" id="MBE1531976.1"/>
    </source>
</evidence>
<dbReference type="RefSeq" id="WP_192758749.1">
    <property type="nucleotide sequence ID" value="NZ_JADBDZ010000001.1"/>
</dbReference>
<dbReference type="Pfam" id="PF06197">
    <property type="entry name" value="DUF998"/>
    <property type="match status" value="1"/>
</dbReference>
<keyword evidence="3" id="KW-1185">Reference proteome</keyword>
<keyword evidence="1" id="KW-0472">Membrane</keyword>
<feature type="transmembrane region" description="Helical" evidence="1">
    <location>
        <begin position="65"/>
        <end position="90"/>
    </location>
</feature>
<feature type="transmembrane region" description="Helical" evidence="1">
    <location>
        <begin position="173"/>
        <end position="191"/>
    </location>
</feature>
<dbReference type="EMBL" id="JADBDZ010000001">
    <property type="protein sequence ID" value="MBE1531976.1"/>
    <property type="molecule type" value="Genomic_DNA"/>
</dbReference>
<dbReference type="Proteomes" id="UP000627838">
    <property type="component" value="Unassembled WGS sequence"/>
</dbReference>
<evidence type="ECO:0000256" key="1">
    <source>
        <dbReference type="SAM" id="Phobius"/>
    </source>
</evidence>
<organism evidence="2 3">
    <name type="scientific">Actinomadura algeriensis</name>
    <dbReference type="NCBI Taxonomy" id="1679523"/>
    <lineage>
        <taxon>Bacteria</taxon>
        <taxon>Bacillati</taxon>
        <taxon>Actinomycetota</taxon>
        <taxon>Actinomycetes</taxon>
        <taxon>Streptosporangiales</taxon>
        <taxon>Thermomonosporaceae</taxon>
        <taxon>Actinomadura</taxon>
    </lineage>
</organism>
<sequence length="225" mass="22349">MTAVRSGRPIAETIGAPARPGPPLQVAAIAAGPLFLVSGLVQALTRDGFDFSRNALSQLALGDLGWVQTVTFLLTGALLIVGAAGTGRTLRGAPGGRRAPRLIGVFGASFLLAAVFPADAGAGFPAGTPETGAATLSGHGALHLLSGAIGYIALVAAFLVLARTFAARDERGWALATRTVAAAVVAGFAASSVSVPAFTVGAGLGLVWLAVITARLTSASPTGRL</sequence>
<gene>
    <name evidence="2" type="ORF">H4W34_001809</name>
</gene>
<protein>
    <submittedName>
        <fullName evidence="2">Membrane protein</fullName>
    </submittedName>
</protein>
<comment type="caution">
    <text evidence="2">The sequence shown here is derived from an EMBL/GenBank/DDBJ whole genome shotgun (WGS) entry which is preliminary data.</text>
</comment>
<feature type="transmembrane region" description="Helical" evidence="1">
    <location>
        <begin position="26"/>
        <end position="45"/>
    </location>
</feature>
<reference evidence="2 3" key="1">
    <citation type="submission" date="2020-10" db="EMBL/GenBank/DDBJ databases">
        <title>Sequencing the genomes of 1000 actinobacteria strains.</title>
        <authorList>
            <person name="Klenk H.-P."/>
        </authorList>
    </citation>
    <scope>NUCLEOTIDE SEQUENCE [LARGE SCALE GENOMIC DNA]</scope>
    <source>
        <strain evidence="2 3">DSM 46744</strain>
    </source>
</reference>
<feature type="transmembrane region" description="Helical" evidence="1">
    <location>
        <begin position="102"/>
        <end position="120"/>
    </location>
</feature>
<dbReference type="InterPro" id="IPR009339">
    <property type="entry name" value="DUF998"/>
</dbReference>